<evidence type="ECO:0000256" key="1">
    <source>
        <dbReference type="SAM" id="Coils"/>
    </source>
</evidence>
<name>A0A0N4XWI9_NIPBR</name>
<reference evidence="4" key="1">
    <citation type="submission" date="2017-02" db="UniProtKB">
        <authorList>
            <consortium name="WormBaseParasite"/>
        </authorList>
    </citation>
    <scope>IDENTIFICATION</scope>
</reference>
<gene>
    <name evidence="2" type="ORF">NBR_LOCUS7263</name>
</gene>
<dbReference type="AlphaFoldDB" id="A0A0N4XWI9"/>
<evidence type="ECO:0000313" key="4">
    <source>
        <dbReference type="WBParaSite" id="NBR_0000726201-mRNA-1"/>
    </source>
</evidence>
<sequence>MRRPKKHKASSESPPPDLESAVDLLINDASLPAHLRVVIGHLLGIKKDYSNVLARNQELLDEIKDAHQKNTELQQENEGLRSEIVALKSQLSVRFPSTPQNASASANVCCCDETERKRSIVIEKVS</sequence>
<reference evidence="2 3" key="2">
    <citation type="submission" date="2018-11" db="EMBL/GenBank/DDBJ databases">
        <authorList>
            <consortium name="Pathogen Informatics"/>
        </authorList>
    </citation>
    <scope>NUCLEOTIDE SEQUENCE [LARGE SCALE GENOMIC DNA]</scope>
</reference>
<dbReference type="EMBL" id="UYSL01019873">
    <property type="protein sequence ID" value="VDL70852.1"/>
    <property type="molecule type" value="Genomic_DNA"/>
</dbReference>
<protein>
    <submittedName>
        <fullName evidence="2 4">Uncharacterized protein</fullName>
    </submittedName>
</protein>
<dbReference type="WBParaSite" id="NBR_0000726201-mRNA-1">
    <property type="protein sequence ID" value="NBR_0000726201-mRNA-1"/>
    <property type="gene ID" value="NBR_0000726201"/>
</dbReference>
<evidence type="ECO:0000313" key="3">
    <source>
        <dbReference type="Proteomes" id="UP000271162"/>
    </source>
</evidence>
<proteinExistence type="predicted"/>
<feature type="coiled-coil region" evidence="1">
    <location>
        <begin position="49"/>
        <end position="90"/>
    </location>
</feature>
<dbReference type="Gene3D" id="1.20.5.340">
    <property type="match status" value="1"/>
</dbReference>
<organism evidence="4">
    <name type="scientific">Nippostrongylus brasiliensis</name>
    <name type="common">Rat hookworm</name>
    <dbReference type="NCBI Taxonomy" id="27835"/>
    <lineage>
        <taxon>Eukaryota</taxon>
        <taxon>Metazoa</taxon>
        <taxon>Ecdysozoa</taxon>
        <taxon>Nematoda</taxon>
        <taxon>Chromadorea</taxon>
        <taxon>Rhabditida</taxon>
        <taxon>Rhabditina</taxon>
        <taxon>Rhabditomorpha</taxon>
        <taxon>Strongyloidea</taxon>
        <taxon>Heligmosomidae</taxon>
        <taxon>Nippostrongylus</taxon>
    </lineage>
</organism>
<keyword evidence="1" id="KW-0175">Coiled coil</keyword>
<evidence type="ECO:0000313" key="2">
    <source>
        <dbReference type="EMBL" id="VDL70852.1"/>
    </source>
</evidence>
<accession>A0A0N4XWI9</accession>
<dbReference type="Proteomes" id="UP000271162">
    <property type="component" value="Unassembled WGS sequence"/>
</dbReference>
<keyword evidence="3" id="KW-1185">Reference proteome</keyword>